<comment type="similarity">
    <text evidence="1">Belongs to the fantastic four family.</text>
</comment>
<gene>
    <name evidence="4" type="ORF">Sango_2383300</name>
</gene>
<dbReference type="EMBL" id="JACGWL010000014">
    <property type="protein sequence ID" value="KAK4387767.1"/>
    <property type="molecule type" value="Genomic_DNA"/>
</dbReference>
<protein>
    <recommendedName>
        <fullName evidence="3">FAF domain-containing protein</fullName>
    </recommendedName>
</protein>
<evidence type="ECO:0000313" key="5">
    <source>
        <dbReference type="Proteomes" id="UP001289374"/>
    </source>
</evidence>
<organism evidence="4 5">
    <name type="scientific">Sesamum angolense</name>
    <dbReference type="NCBI Taxonomy" id="2727404"/>
    <lineage>
        <taxon>Eukaryota</taxon>
        <taxon>Viridiplantae</taxon>
        <taxon>Streptophyta</taxon>
        <taxon>Embryophyta</taxon>
        <taxon>Tracheophyta</taxon>
        <taxon>Spermatophyta</taxon>
        <taxon>Magnoliopsida</taxon>
        <taxon>eudicotyledons</taxon>
        <taxon>Gunneridae</taxon>
        <taxon>Pentapetalae</taxon>
        <taxon>asterids</taxon>
        <taxon>lamiids</taxon>
        <taxon>Lamiales</taxon>
        <taxon>Pedaliaceae</taxon>
        <taxon>Sesamum</taxon>
    </lineage>
</organism>
<keyword evidence="5" id="KW-1185">Reference proteome</keyword>
<sequence length="184" mass="20332">MYSPEFGDYIGAESAADLKSDIGAPPLGGGSNHRRMRREEEADREYPPPIPWLAHTENQPPHIPWVMKKYYTGDGRLIIKEEKVKRHGFRAHRSNGRLVLNLVPLDDAVEEDCEEFHAREEERSVIDPFSGEGTDGGDEGIVDPRVEETVCDCCTYNVVGVNTCGGFAMTAAATAAPLRPPVHT</sequence>
<dbReference type="Proteomes" id="UP001289374">
    <property type="component" value="Unassembled WGS sequence"/>
</dbReference>
<proteinExistence type="inferred from homology"/>
<reference evidence="4" key="1">
    <citation type="submission" date="2020-06" db="EMBL/GenBank/DDBJ databases">
        <authorList>
            <person name="Li T."/>
            <person name="Hu X."/>
            <person name="Zhang T."/>
            <person name="Song X."/>
            <person name="Zhang H."/>
            <person name="Dai N."/>
            <person name="Sheng W."/>
            <person name="Hou X."/>
            <person name="Wei L."/>
        </authorList>
    </citation>
    <scope>NUCLEOTIDE SEQUENCE</scope>
    <source>
        <strain evidence="4">K16</strain>
        <tissue evidence="4">Leaf</tissue>
    </source>
</reference>
<feature type="compositionally biased region" description="Basic and acidic residues" evidence="2">
    <location>
        <begin position="37"/>
        <end position="46"/>
    </location>
</feature>
<evidence type="ECO:0000259" key="3">
    <source>
        <dbReference type="Pfam" id="PF11250"/>
    </source>
</evidence>
<dbReference type="PANTHER" id="PTHR33155">
    <property type="entry name" value="FANTASTIC FOUR-LIKE PROTEIN (DUF3049)"/>
    <property type="match status" value="1"/>
</dbReference>
<comment type="caution">
    <text evidence="4">The sequence shown here is derived from an EMBL/GenBank/DDBJ whole genome shotgun (WGS) entry which is preliminary data.</text>
</comment>
<dbReference type="Pfam" id="PF11250">
    <property type="entry name" value="FAF"/>
    <property type="match status" value="1"/>
</dbReference>
<dbReference type="InterPro" id="IPR021410">
    <property type="entry name" value="FAF"/>
</dbReference>
<dbReference type="InterPro" id="IPR046431">
    <property type="entry name" value="FAF_dom"/>
</dbReference>
<name>A0AAE2BJK2_9LAMI</name>
<evidence type="ECO:0000313" key="4">
    <source>
        <dbReference type="EMBL" id="KAK4387767.1"/>
    </source>
</evidence>
<dbReference type="PANTHER" id="PTHR33155:SF75">
    <property type="entry name" value="OS02G0750800 PROTEIN"/>
    <property type="match status" value="1"/>
</dbReference>
<evidence type="ECO:0000256" key="1">
    <source>
        <dbReference type="ARBA" id="ARBA00008690"/>
    </source>
</evidence>
<feature type="domain" description="FAF" evidence="3">
    <location>
        <begin position="45"/>
        <end position="102"/>
    </location>
</feature>
<dbReference type="AlphaFoldDB" id="A0AAE2BJK2"/>
<feature type="region of interest" description="Disordered" evidence="2">
    <location>
        <begin position="17"/>
        <end position="55"/>
    </location>
</feature>
<accession>A0AAE2BJK2</accession>
<reference evidence="4" key="2">
    <citation type="journal article" date="2024" name="Plant">
        <title>Genomic evolution and insights into agronomic trait innovations of Sesamum species.</title>
        <authorList>
            <person name="Miao H."/>
            <person name="Wang L."/>
            <person name="Qu L."/>
            <person name="Liu H."/>
            <person name="Sun Y."/>
            <person name="Le M."/>
            <person name="Wang Q."/>
            <person name="Wei S."/>
            <person name="Zheng Y."/>
            <person name="Lin W."/>
            <person name="Duan Y."/>
            <person name="Cao H."/>
            <person name="Xiong S."/>
            <person name="Wang X."/>
            <person name="Wei L."/>
            <person name="Li C."/>
            <person name="Ma Q."/>
            <person name="Ju M."/>
            <person name="Zhao R."/>
            <person name="Li G."/>
            <person name="Mu C."/>
            <person name="Tian Q."/>
            <person name="Mei H."/>
            <person name="Zhang T."/>
            <person name="Gao T."/>
            <person name="Zhang H."/>
        </authorList>
    </citation>
    <scope>NUCLEOTIDE SEQUENCE</scope>
    <source>
        <strain evidence="4">K16</strain>
    </source>
</reference>
<evidence type="ECO:0000256" key="2">
    <source>
        <dbReference type="SAM" id="MobiDB-lite"/>
    </source>
</evidence>